<dbReference type="InterPro" id="IPR000047">
    <property type="entry name" value="HTH_motif"/>
</dbReference>
<dbReference type="KEGG" id="aplc:110974660"/>
<evidence type="ECO:0000256" key="1">
    <source>
        <dbReference type="ARBA" id="ARBA00004123"/>
    </source>
</evidence>
<keyword evidence="5 6" id="KW-0539">Nucleus</keyword>
<dbReference type="PANTHER" id="PTHR45771">
    <property type="entry name" value="HOMEOTIC PROTEIN DEFORMED"/>
    <property type="match status" value="1"/>
</dbReference>
<evidence type="ECO:0000256" key="2">
    <source>
        <dbReference type="ARBA" id="ARBA00022473"/>
    </source>
</evidence>
<dbReference type="InterPro" id="IPR020479">
    <property type="entry name" value="HD_metazoa"/>
</dbReference>
<comment type="similarity">
    <text evidence="8">Belongs to the Antp homeobox family.</text>
</comment>
<dbReference type="GO" id="GO:0045944">
    <property type="term" value="P:positive regulation of transcription by RNA polymerase II"/>
    <property type="evidence" value="ECO:0007669"/>
    <property type="project" value="TreeGrafter"/>
</dbReference>
<dbReference type="PROSITE" id="PS00027">
    <property type="entry name" value="HOMEOBOX_1"/>
    <property type="match status" value="1"/>
</dbReference>
<dbReference type="InterPro" id="IPR001356">
    <property type="entry name" value="HD"/>
</dbReference>
<sequence>MSSASTCGVDPKFPPLEEYAQSSYIPTNGCFSGSHFANENHRYIEANSSPTFHQEYDKYRANFAECEQGRPGNLQHGFSSFTAALAGEGNVESWADYQSSPDRDNGWTGLGTNSPCLFKQRGTGKLGNNQMPPQQLPLYPWMKRIHVNPAVGSRLSASGVDTKRTRTSYTRQQLLELEKEFHFNRYLTRRRRIEIAQSLGLSERQIKIWFQNRRMKWKKDHNLPNTKPRAGTTTQAGTRPAGPANFDAAPPVDIKRDTPESTSTDSS</sequence>
<feature type="domain" description="Homeobox" evidence="10">
    <location>
        <begin position="160"/>
        <end position="220"/>
    </location>
</feature>
<dbReference type="SMART" id="SM00389">
    <property type="entry name" value="HOX"/>
    <property type="match status" value="1"/>
</dbReference>
<reference evidence="12" key="1">
    <citation type="submission" date="2025-08" db="UniProtKB">
        <authorList>
            <consortium name="RefSeq"/>
        </authorList>
    </citation>
    <scope>IDENTIFICATION</scope>
</reference>
<accession>A0A8B7XPQ2</accession>
<dbReference type="PANTHER" id="PTHR45771:SF6">
    <property type="entry name" value="HOMEOTIC PROTEIN SEX COMBS REDUCED"/>
    <property type="match status" value="1"/>
</dbReference>
<dbReference type="InterPro" id="IPR017995">
    <property type="entry name" value="Homeobox_antennapedia"/>
</dbReference>
<evidence type="ECO:0000313" key="12">
    <source>
        <dbReference type="RefSeq" id="XP_022082157.1"/>
    </source>
</evidence>
<dbReference type="GO" id="GO:0009952">
    <property type="term" value="P:anterior/posterior pattern specification"/>
    <property type="evidence" value="ECO:0007669"/>
    <property type="project" value="TreeGrafter"/>
</dbReference>
<evidence type="ECO:0000256" key="7">
    <source>
        <dbReference type="RuleBase" id="RU000682"/>
    </source>
</evidence>
<evidence type="ECO:0000256" key="4">
    <source>
        <dbReference type="ARBA" id="ARBA00023155"/>
    </source>
</evidence>
<dbReference type="PROSITE" id="PS50071">
    <property type="entry name" value="HOMEOBOX_2"/>
    <property type="match status" value="1"/>
</dbReference>
<keyword evidence="2" id="KW-0217">Developmental protein</keyword>
<dbReference type="PRINTS" id="PR00025">
    <property type="entry name" value="ANTENNAPEDIA"/>
</dbReference>
<dbReference type="GO" id="GO:0005654">
    <property type="term" value="C:nucleoplasm"/>
    <property type="evidence" value="ECO:0007669"/>
    <property type="project" value="TreeGrafter"/>
</dbReference>
<dbReference type="InterPro" id="IPR009057">
    <property type="entry name" value="Homeodomain-like_sf"/>
</dbReference>
<dbReference type="Proteomes" id="UP000694845">
    <property type="component" value="Unplaced"/>
</dbReference>
<dbReference type="RefSeq" id="XP_022082157.1">
    <property type="nucleotide sequence ID" value="XM_022226465.1"/>
</dbReference>
<dbReference type="PRINTS" id="PR00024">
    <property type="entry name" value="HOMEOBOX"/>
</dbReference>
<evidence type="ECO:0000256" key="9">
    <source>
        <dbReference type="SAM" id="MobiDB-lite"/>
    </source>
</evidence>
<dbReference type="InterPro" id="IPR050609">
    <property type="entry name" value="Antp_homeobox_Deformed_sf"/>
</dbReference>
<name>A0A8B7XPQ2_ACAPL</name>
<dbReference type="PROSITE" id="PS00032">
    <property type="entry name" value="ANTENNAPEDIA"/>
    <property type="match status" value="1"/>
</dbReference>
<evidence type="ECO:0000256" key="3">
    <source>
        <dbReference type="ARBA" id="ARBA00023125"/>
    </source>
</evidence>
<dbReference type="CDD" id="cd00086">
    <property type="entry name" value="homeodomain"/>
    <property type="match status" value="1"/>
</dbReference>
<protein>
    <submittedName>
        <fullName evidence="12">Homeobox protein Hox-B4-like</fullName>
    </submittedName>
</protein>
<dbReference type="GO" id="GO:0000978">
    <property type="term" value="F:RNA polymerase II cis-regulatory region sequence-specific DNA binding"/>
    <property type="evidence" value="ECO:0007669"/>
    <property type="project" value="TreeGrafter"/>
</dbReference>
<keyword evidence="4 6" id="KW-0371">Homeobox</keyword>
<dbReference type="Gene3D" id="1.10.10.60">
    <property type="entry name" value="Homeodomain-like"/>
    <property type="match status" value="1"/>
</dbReference>
<dbReference type="SUPFAM" id="SSF46689">
    <property type="entry name" value="Homeodomain-like"/>
    <property type="match status" value="1"/>
</dbReference>
<feature type="region of interest" description="Disordered" evidence="9">
    <location>
        <begin position="219"/>
        <end position="267"/>
    </location>
</feature>
<comment type="subcellular location">
    <subcellularLocation>
        <location evidence="1 6 7">Nucleus</location>
    </subcellularLocation>
</comment>
<keyword evidence="11" id="KW-1185">Reference proteome</keyword>
<evidence type="ECO:0000256" key="6">
    <source>
        <dbReference type="PROSITE-ProRule" id="PRU00108"/>
    </source>
</evidence>
<dbReference type="InterPro" id="IPR001827">
    <property type="entry name" value="Homeobox_Antennapedia_CS"/>
</dbReference>
<dbReference type="OrthoDB" id="6159439at2759"/>
<dbReference type="OMA" id="YIPTNGC"/>
<evidence type="ECO:0000256" key="8">
    <source>
        <dbReference type="RuleBase" id="RU004442"/>
    </source>
</evidence>
<organism evidence="11 12">
    <name type="scientific">Acanthaster planci</name>
    <name type="common">Crown-of-thorns starfish</name>
    <dbReference type="NCBI Taxonomy" id="133434"/>
    <lineage>
        <taxon>Eukaryota</taxon>
        <taxon>Metazoa</taxon>
        <taxon>Echinodermata</taxon>
        <taxon>Eleutherozoa</taxon>
        <taxon>Asterozoa</taxon>
        <taxon>Asteroidea</taxon>
        <taxon>Valvatacea</taxon>
        <taxon>Valvatida</taxon>
        <taxon>Acanthasteridae</taxon>
        <taxon>Acanthaster</taxon>
    </lineage>
</organism>
<dbReference type="GO" id="GO:0000981">
    <property type="term" value="F:DNA-binding transcription factor activity, RNA polymerase II-specific"/>
    <property type="evidence" value="ECO:0007669"/>
    <property type="project" value="InterPro"/>
</dbReference>
<evidence type="ECO:0000313" key="11">
    <source>
        <dbReference type="Proteomes" id="UP000694845"/>
    </source>
</evidence>
<keyword evidence="3 6" id="KW-0238">DNA-binding</keyword>
<dbReference type="FunFam" id="1.10.10.60:FF:000176">
    <property type="entry name" value="pancreas/duodenum homeobox protein 1"/>
    <property type="match status" value="1"/>
</dbReference>
<evidence type="ECO:0000256" key="5">
    <source>
        <dbReference type="ARBA" id="ARBA00023242"/>
    </source>
</evidence>
<feature type="DNA-binding region" description="Homeobox" evidence="6">
    <location>
        <begin position="162"/>
        <end position="221"/>
    </location>
</feature>
<dbReference type="PRINTS" id="PR00031">
    <property type="entry name" value="HTHREPRESSR"/>
</dbReference>
<dbReference type="GO" id="GO:0048513">
    <property type="term" value="P:animal organ development"/>
    <property type="evidence" value="ECO:0007669"/>
    <property type="project" value="UniProtKB-ARBA"/>
</dbReference>
<dbReference type="InterPro" id="IPR017970">
    <property type="entry name" value="Homeobox_CS"/>
</dbReference>
<dbReference type="GeneID" id="110974660"/>
<dbReference type="Pfam" id="PF00046">
    <property type="entry name" value="Homeodomain"/>
    <property type="match status" value="1"/>
</dbReference>
<gene>
    <name evidence="12" type="primary">LOC110974660</name>
</gene>
<dbReference type="AlphaFoldDB" id="A0A8B7XPQ2"/>
<evidence type="ECO:0000259" key="10">
    <source>
        <dbReference type="PROSITE" id="PS50071"/>
    </source>
</evidence>
<proteinExistence type="inferred from homology"/>